<evidence type="ECO:0000313" key="1">
    <source>
        <dbReference type="EMBL" id="EOT28965.1"/>
    </source>
</evidence>
<dbReference type="Gene3D" id="3.90.1720.10">
    <property type="entry name" value="endopeptidase domain like (from Nostoc punctiforme)"/>
    <property type="match status" value="1"/>
</dbReference>
<reference evidence="1 2" key="1">
    <citation type="submission" date="2013-03" db="EMBL/GenBank/DDBJ databases">
        <title>The Genome Sequence of Enterococcus saccharolyticus ATCC_43076 (Illumina only assembly).</title>
        <authorList>
            <consortium name="The Broad Institute Genomics Platform"/>
            <consortium name="The Broad Institute Genome Sequencing Center for Infectious Disease"/>
            <person name="Earl A."/>
            <person name="Russ C."/>
            <person name="Gilmore M."/>
            <person name="Surin D."/>
            <person name="Walker B."/>
            <person name="Young S."/>
            <person name="Zeng Q."/>
            <person name="Gargeya S."/>
            <person name="Fitzgerald M."/>
            <person name="Haas B."/>
            <person name="Abouelleil A."/>
            <person name="Allen A.W."/>
            <person name="Alvarado L."/>
            <person name="Arachchi H.M."/>
            <person name="Berlin A.M."/>
            <person name="Chapman S.B."/>
            <person name="Gainer-Dewar J."/>
            <person name="Goldberg J."/>
            <person name="Griggs A."/>
            <person name="Gujja S."/>
            <person name="Hansen M."/>
            <person name="Howarth C."/>
            <person name="Imamovic A."/>
            <person name="Ireland A."/>
            <person name="Larimer J."/>
            <person name="McCowan C."/>
            <person name="Murphy C."/>
            <person name="Pearson M."/>
            <person name="Poon T.W."/>
            <person name="Priest M."/>
            <person name="Roberts A."/>
            <person name="Saif S."/>
            <person name="Shea T."/>
            <person name="Sisk P."/>
            <person name="Sykes S."/>
            <person name="Wortman J."/>
            <person name="Nusbaum C."/>
            <person name="Birren B."/>
        </authorList>
    </citation>
    <scope>NUCLEOTIDE SEQUENCE [LARGE SCALE GENOMIC DNA]</scope>
    <source>
        <strain evidence="1 2">ATCC 43076</strain>
    </source>
</reference>
<sequence length="207" mass="24645">MKSVYIVLTDTGTVLTRCIKLFTRKNYNHSSIALDSQLDHVYSFGRKKVNNPFNGGFVKENLYQDFFLRSRCQVYRLDMEEAHFERMQEKITEFELKRSDYRYNLLGLIGIALHQEWERENAFFCSQFLAYILQESGMVHFHKPIYLITPDDLIAYVNPQLIYQGTISHYLANQTLYAENPEISYETNYVPQTFMKKWTLPMINRFL</sequence>
<dbReference type="PATRIC" id="fig|1139996.3.peg.1471"/>
<proteinExistence type="predicted"/>
<dbReference type="STRING" id="41997.RV16_GL001737"/>
<keyword evidence="2" id="KW-1185">Reference proteome</keyword>
<dbReference type="OrthoDB" id="1645744at2"/>
<protein>
    <submittedName>
        <fullName evidence="1">Uncharacterized protein</fullName>
    </submittedName>
</protein>
<dbReference type="SUPFAM" id="SSF54001">
    <property type="entry name" value="Cysteine proteinases"/>
    <property type="match status" value="1"/>
</dbReference>
<gene>
    <name evidence="1" type="ORF">OMQ_01487</name>
</gene>
<dbReference type="EMBL" id="AHYT01000005">
    <property type="protein sequence ID" value="EOT28965.1"/>
    <property type="molecule type" value="Genomic_DNA"/>
</dbReference>
<dbReference type="InterPro" id="IPR038765">
    <property type="entry name" value="Papain-like_cys_pep_sf"/>
</dbReference>
<name>S0NYU8_9ENTE</name>
<dbReference type="AlphaFoldDB" id="S0NYU8"/>
<dbReference type="HOGENOM" id="CLU_100909_2_0_9"/>
<dbReference type="Proteomes" id="UP000014136">
    <property type="component" value="Unassembled WGS sequence"/>
</dbReference>
<dbReference type="eggNOG" id="ENOG5031Z3H">
    <property type="taxonomic scope" value="Bacteria"/>
</dbReference>
<organism evidence="1 2">
    <name type="scientific">Enterococcus saccharolyticus subsp. saccharolyticus ATCC 43076</name>
    <dbReference type="NCBI Taxonomy" id="1139996"/>
    <lineage>
        <taxon>Bacteria</taxon>
        <taxon>Bacillati</taxon>
        <taxon>Bacillota</taxon>
        <taxon>Bacilli</taxon>
        <taxon>Lactobacillales</taxon>
        <taxon>Enterococcaceae</taxon>
        <taxon>Enterococcus</taxon>
    </lineage>
</organism>
<accession>S0NYU8</accession>
<evidence type="ECO:0000313" key="2">
    <source>
        <dbReference type="Proteomes" id="UP000014136"/>
    </source>
</evidence>
<comment type="caution">
    <text evidence="1">The sequence shown here is derived from an EMBL/GenBank/DDBJ whole genome shotgun (WGS) entry which is preliminary data.</text>
</comment>
<dbReference type="RefSeq" id="WP_016175282.1">
    <property type="nucleotide sequence ID" value="NZ_KE136389.1"/>
</dbReference>